<dbReference type="STRING" id="59922.P9303_14201"/>
<dbReference type="AlphaFoldDB" id="A2C9K6"/>
<proteinExistence type="predicted"/>
<accession>A2C9K6</accession>
<gene>
    <name evidence="1" type="ordered locus">P9303_14201</name>
</gene>
<evidence type="ECO:0000313" key="2">
    <source>
        <dbReference type="Proteomes" id="UP000002274"/>
    </source>
</evidence>
<evidence type="ECO:0000313" key="1">
    <source>
        <dbReference type="EMBL" id="ABM78166.1"/>
    </source>
</evidence>
<dbReference type="KEGG" id="pmf:P9303_14201"/>
<sequence>MVEGGSQQAFQPFQVDHCSLQHESKRTQCHHQHRGVSAIGCPLPLKTFFNDSG</sequence>
<dbReference type="Proteomes" id="UP000002274">
    <property type="component" value="Chromosome"/>
</dbReference>
<protein>
    <submittedName>
        <fullName evidence="1">Uncharacterized protein</fullName>
    </submittedName>
</protein>
<dbReference type="HOGENOM" id="CLU_3065004_0_0_3"/>
<name>A2C9K6_PROM3</name>
<organism evidence="1 2">
    <name type="scientific">Prochlorococcus marinus (strain MIT 9303)</name>
    <dbReference type="NCBI Taxonomy" id="59922"/>
    <lineage>
        <taxon>Bacteria</taxon>
        <taxon>Bacillati</taxon>
        <taxon>Cyanobacteriota</taxon>
        <taxon>Cyanophyceae</taxon>
        <taxon>Synechococcales</taxon>
        <taxon>Prochlorococcaceae</taxon>
        <taxon>Prochlorococcus</taxon>
    </lineage>
</organism>
<dbReference type="EMBL" id="CP000554">
    <property type="protein sequence ID" value="ABM78166.1"/>
    <property type="molecule type" value="Genomic_DNA"/>
</dbReference>
<reference evidence="1 2" key="1">
    <citation type="journal article" date="2007" name="PLoS Genet.">
        <title>Patterns and implications of gene gain and loss in the evolution of Prochlorococcus.</title>
        <authorList>
            <person name="Kettler G.C."/>
            <person name="Martiny A.C."/>
            <person name="Huang K."/>
            <person name="Zucker J."/>
            <person name="Coleman M.L."/>
            <person name="Rodrigue S."/>
            <person name="Chen F."/>
            <person name="Lapidus A."/>
            <person name="Ferriera S."/>
            <person name="Johnson J."/>
            <person name="Steglich C."/>
            <person name="Church G.M."/>
            <person name="Richardson P."/>
            <person name="Chisholm S.W."/>
        </authorList>
    </citation>
    <scope>NUCLEOTIDE SEQUENCE [LARGE SCALE GENOMIC DNA]</scope>
    <source>
        <strain evidence="1 2">MIT 9303</strain>
    </source>
</reference>